<comment type="caution">
    <text evidence="2">The sequence shown here is derived from an EMBL/GenBank/DDBJ whole genome shotgun (WGS) entry which is preliminary data.</text>
</comment>
<keyword evidence="1" id="KW-0472">Membrane</keyword>
<dbReference type="PANTHER" id="PTHR32432">
    <property type="entry name" value="CELL DIVISION PROTEIN FTSA-RELATED"/>
    <property type="match status" value="1"/>
</dbReference>
<dbReference type="SUPFAM" id="SSF53067">
    <property type="entry name" value="Actin-like ATPase domain"/>
    <property type="match status" value="1"/>
</dbReference>
<dbReference type="Gene3D" id="3.30.420.40">
    <property type="match status" value="2"/>
</dbReference>
<dbReference type="InterPro" id="IPR043129">
    <property type="entry name" value="ATPase_NBD"/>
</dbReference>
<evidence type="ECO:0000313" key="3">
    <source>
        <dbReference type="Proteomes" id="UP000034246"/>
    </source>
</evidence>
<evidence type="ECO:0000256" key="1">
    <source>
        <dbReference type="SAM" id="Phobius"/>
    </source>
</evidence>
<gene>
    <name evidence="2" type="ORF">UT39_C0004G0005</name>
</gene>
<dbReference type="InterPro" id="IPR005883">
    <property type="entry name" value="PilM"/>
</dbReference>
<dbReference type="Proteomes" id="UP000034246">
    <property type="component" value="Unassembled WGS sequence"/>
</dbReference>
<reference evidence="2 3" key="1">
    <citation type="journal article" date="2015" name="Nature">
        <title>rRNA introns, odd ribosomes, and small enigmatic genomes across a large radiation of phyla.</title>
        <authorList>
            <person name="Brown C.T."/>
            <person name="Hug L.A."/>
            <person name="Thomas B.C."/>
            <person name="Sharon I."/>
            <person name="Castelle C.J."/>
            <person name="Singh A."/>
            <person name="Wilkins M.J."/>
            <person name="Williams K.H."/>
            <person name="Banfield J.F."/>
        </authorList>
    </citation>
    <scope>NUCLEOTIDE SEQUENCE [LARGE SCALE GENOMIC DNA]</scope>
</reference>
<sequence>MNNNSFVSLYFTSSKLLLLELNSSGKKAQVYAAVDLPEGVIQDHRVRDEKSLSDILKRVWQKLKIKEKSVGIVIPEFSTFTKSINLPKLERDELDEAVKWQAEEYIPLDPAGMSLDWKILSETEEGYRVLLVAVSQDLLNGYVSAVDSAGLIPLVVETPSISLVRAVGEDAKSKLIIYFSFDETLIILAKGSEVITSSVIKADALPQVLVSTVSRIIRHFDDVEVTKIVMGGMPKDNNYIPQVSSNFKVPLEKLQHKILGMSEAELQMYTIPTSLQFKQPSEPADTETVNLLPPEITKKYENVKFNLQVWGLMLIVTLVLVGCLMALFGTYLYLVQGLSRHNGLNSLSDVTYQKSKTASDQIKNVNTLADKTLKIGSVNIYPQDVLNLIYQKKPENVVILSYKLDLEKGAVSITGLAVGRSDLLDFKNKLEEGEDFQNVILPLTSFEQGENIDFSMNFVYSNFAKARGS</sequence>
<dbReference type="STRING" id="1618550.UT39_C0004G0005"/>
<dbReference type="PANTHER" id="PTHR32432:SF3">
    <property type="entry name" value="ETHANOLAMINE UTILIZATION PROTEIN EUTJ"/>
    <property type="match status" value="1"/>
</dbReference>
<dbReference type="Pfam" id="PF11104">
    <property type="entry name" value="PilM_2"/>
    <property type="match status" value="1"/>
</dbReference>
<keyword evidence="1" id="KW-1133">Transmembrane helix</keyword>
<dbReference type="InterPro" id="IPR050696">
    <property type="entry name" value="FtsA/MreB"/>
</dbReference>
<accession>A0A0G0NFS8</accession>
<keyword evidence="1" id="KW-0812">Transmembrane</keyword>
<dbReference type="EMBL" id="LBWP01000004">
    <property type="protein sequence ID" value="KKR11646.1"/>
    <property type="molecule type" value="Genomic_DNA"/>
</dbReference>
<name>A0A0G0NFS8_9BACT</name>
<organism evidence="2 3">
    <name type="scientific">Candidatus Woesebacteria bacterium GW2011_GWA1_39_21</name>
    <dbReference type="NCBI Taxonomy" id="1618550"/>
    <lineage>
        <taxon>Bacteria</taxon>
        <taxon>Candidatus Woeseibacteriota</taxon>
    </lineage>
</organism>
<proteinExistence type="predicted"/>
<dbReference type="Gene3D" id="3.30.1490.300">
    <property type="match status" value="1"/>
</dbReference>
<evidence type="ECO:0000313" key="2">
    <source>
        <dbReference type="EMBL" id="KKR11646.1"/>
    </source>
</evidence>
<feature type="transmembrane region" description="Helical" evidence="1">
    <location>
        <begin position="309"/>
        <end position="334"/>
    </location>
</feature>
<dbReference type="AlphaFoldDB" id="A0A0G0NFS8"/>
<protein>
    <submittedName>
        <fullName evidence="2">PilM</fullName>
    </submittedName>
</protein>